<feature type="region of interest" description="Disordered" evidence="1">
    <location>
        <begin position="220"/>
        <end position="380"/>
    </location>
</feature>
<dbReference type="PANTHER" id="PTHR33349:SF20">
    <property type="entry name" value="CHROMO DOMAIN CEC-LIKE PROTEIN"/>
    <property type="match status" value="1"/>
</dbReference>
<feature type="compositionally biased region" description="Polar residues" evidence="1">
    <location>
        <begin position="46"/>
        <end position="55"/>
    </location>
</feature>
<keyword evidence="4" id="KW-1185">Reference proteome</keyword>
<feature type="compositionally biased region" description="Polar residues" evidence="1">
    <location>
        <begin position="331"/>
        <end position="345"/>
    </location>
</feature>
<dbReference type="AlphaFoldDB" id="A0AAN7MBI5"/>
<dbReference type="Proteomes" id="UP001346149">
    <property type="component" value="Unassembled WGS sequence"/>
</dbReference>
<evidence type="ECO:0000313" key="4">
    <source>
        <dbReference type="Proteomes" id="UP001346149"/>
    </source>
</evidence>
<accession>A0AAN7MBI5</accession>
<proteinExistence type="predicted"/>
<feature type="compositionally biased region" description="Basic and acidic residues" evidence="1">
    <location>
        <begin position="281"/>
        <end position="296"/>
    </location>
</feature>
<evidence type="ECO:0000313" key="3">
    <source>
        <dbReference type="EMBL" id="KAK4802034.1"/>
    </source>
</evidence>
<gene>
    <name evidence="3" type="ORF">SAY86_000237</name>
</gene>
<dbReference type="InterPro" id="IPR012417">
    <property type="entry name" value="CaM-bd_dom_pln"/>
</dbReference>
<reference evidence="3 4" key="1">
    <citation type="journal article" date="2023" name="Hortic Res">
        <title>Pangenome of water caltrop reveals structural variations and asymmetric subgenome divergence after allopolyploidization.</title>
        <authorList>
            <person name="Zhang X."/>
            <person name="Chen Y."/>
            <person name="Wang L."/>
            <person name="Yuan Y."/>
            <person name="Fang M."/>
            <person name="Shi L."/>
            <person name="Lu R."/>
            <person name="Comes H.P."/>
            <person name="Ma Y."/>
            <person name="Chen Y."/>
            <person name="Huang G."/>
            <person name="Zhou Y."/>
            <person name="Zheng Z."/>
            <person name="Qiu Y."/>
        </authorList>
    </citation>
    <scope>NUCLEOTIDE SEQUENCE [LARGE SCALE GENOMIC DNA]</scope>
    <source>
        <strain evidence="3">F231</strain>
    </source>
</reference>
<dbReference type="Pfam" id="PF07839">
    <property type="entry name" value="CaM_binding"/>
    <property type="match status" value="1"/>
</dbReference>
<comment type="caution">
    <text evidence="3">The sequence shown here is derived from an EMBL/GenBank/DDBJ whole genome shotgun (WGS) entry which is preliminary data.</text>
</comment>
<feature type="region of interest" description="Disordered" evidence="1">
    <location>
        <begin position="1"/>
        <end position="171"/>
    </location>
</feature>
<evidence type="ECO:0000259" key="2">
    <source>
        <dbReference type="SMART" id="SM01054"/>
    </source>
</evidence>
<organism evidence="3 4">
    <name type="scientific">Trapa natans</name>
    <name type="common">Water chestnut</name>
    <dbReference type="NCBI Taxonomy" id="22666"/>
    <lineage>
        <taxon>Eukaryota</taxon>
        <taxon>Viridiplantae</taxon>
        <taxon>Streptophyta</taxon>
        <taxon>Embryophyta</taxon>
        <taxon>Tracheophyta</taxon>
        <taxon>Spermatophyta</taxon>
        <taxon>Magnoliopsida</taxon>
        <taxon>eudicotyledons</taxon>
        <taxon>Gunneridae</taxon>
        <taxon>Pentapetalae</taxon>
        <taxon>rosids</taxon>
        <taxon>malvids</taxon>
        <taxon>Myrtales</taxon>
        <taxon>Lythraceae</taxon>
        <taxon>Trapa</taxon>
    </lineage>
</organism>
<feature type="compositionally biased region" description="Polar residues" evidence="1">
    <location>
        <begin position="8"/>
        <end position="18"/>
    </location>
</feature>
<protein>
    <recommendedName>
        <fullName evidence="2">Calmodulin-binding domain-containing protein</fullName>
    </recommendedName>
</protein>
<feature type="compositionally biased region" description="Polar residues" evidence="1">
    <location>
        <begin position="75"/>
        <end position="88"/>
    </location>
</feature>
<sequence>MASRTKKSGGSTQQTRLRGTSPLDQDKKMPTRPAASAAARRETSPGPGSSRSQIPNHLKSNRIPSTQGAKPLKKSSPQNPLNPTANRKNSLDKPPAAAPQMQKSLPSGPRERDPIAKSLLPTYKAALTGKKPTALETNKLVSTPKPAHPRPANVVSRTVKRGSPPNNIVKKEPKLSDLVGVPEVNDDVVIVNDTQDDDLASIKDVDQYEEIEDQADNDAALLHQETSLIEDEEIEKSVADEFKDDDMFEHHEDEDVLVNSENGDSEEQDEEASAESETLLLDEKIAGIDHHDQEDYNDHEEDPESSDEMGVAEVEEMQNEPENKDDMATEESANGSSNEAQSVKCSNVEVDAKVGEEINGDESNPNVEKEQEEEAISTRQVTVQPDGEVTMTVLNCRKSTGKDSAVSNDVIAETATKLLEQRKNKVKALVGAFETVISLQEPEQ</sequence>
<feature type="compositionally biased region" description="Acidic residues" evidence="1">
    <location>
        <begin position="263"/>
        <end position="274"/>
    </location>
</feature>
<dbReference type="EMBL" id="JAXQNO010000002">
    <property type="protein sequence ID" value="KAK4802034.1"/>
    <property type="molecule type" value="Genomic_DNA"/>
</dbReference>
<dbReference type="PANTHER" id="PTHR33349">
    <property type="entry name" value="EMB|CAB62594.1"/>
    <property type="match status" value="1"/>
</dbReference>
<evidence type="ECO:0000256" key="1">
    <source>
        <dbReference type="SAM" id="MobiDB-lite"/>
    </source>
</evidence>
<dbReference type="SMART" id="SM01054">
    <property type="entry name" value="CaM_binding"/>
    <property type="match status" value="1"/>
</dbReference>
<feature type="compositionally biased region" description="Acidic residues" evidence="1">
    <location>
        <begin position="297"/>
        <end position="307"/>
    </location>
</feature>
<feature type="domain" description="Calmodulin-binding" evidence="2">
    <location>
        <begin position="316"/>
        <end position="438"/>
    </location>
</feature>
<dbReference type="GO" id="GO:0005516">
    <property type="term" value="F:calmodulin binding"/>
    <property type="evidence" value="ECO:0007669"/>
    <property type="project" value="InterPro"/>
</dbReference>
<name>A0AAN7MBI5_TRANT</name>